<keyword evidence="2" id="KW-1185">Reference proteome</keyword>
<name>A0A512NRZ8_9HYPH</name>
<organism evidence="1 2">
    <name type="scientific">Reyranella soli</name>
    <dbReference type="NCBI Taxonomy" id="1230389"/>
    <lineage>
        <taxon>Bacteria</taxon>
        <taxon>Pseudomonadati</taxon>
        <taxon>Pseudomonadota</taxon>
        <taxon>Alphaproteobacteria</taxon>
        <taxon>Hyphomicrobiales</taxon>
        <taxon>Reyranellaceae</taxon>
        <taxon>Reyranella</taxon>
    </lineage>
</organism>
<dbReference type="Proteomes" id="UP000321058">
    <property type="component" value="Unassembled WGS sequence"/>
</dbReference>
<dbReference type="EMBL" id="BKAJ01000248">
    <property type="protein sequence ID" value="GEP61714.1"/>
    <property type="molecule type" value="Genomic_DNA"/>
</dbReference>
<reference evidence="1 2" key="1">
    <citation type="submission" date="2019-07" db="EMBL/GenBank/DDBJ databases">
        <title>Whole genome shotgun sequence of Reyranella soli NBRC 108950.</title>
        <authorList>
            <person name="Hosoyama A."/>
            <person name="Uohara A."/>
            <person name="Ohji S."/>
            <person name="Ichikawa N."/>
        </authorList>
    </citation>
    <scope>NUCLEOTIDE SEQUENCE [LARGE SCALE GENOMIC DNA]</scope>
    <source>
        <strain evidence="1 2">NBRC 108950</strain>
    </source>
</reference>
<proteinExistence type="predicted"/>
<sequence>MIKGRRSVPTFGRVQWTGDDKAWEARTGSTSTQEAKTGGRMNPVDAVQAVAFACHQALEFPQEDMARAMLLEAVASFKATQLADFPASVLELVKLSHDRADALSDRVLASDDLADPWIHHDTQSLCLLIGALAEAMRPSSAVNAGEGEE</sequence>
<protein>
    <submittedName>
        <fullName evidence="1">Uncharacterized protein</fullName>
    </submittedName>
</protein>
<accession>A0A512NRZ8</accession>
<evidence type="ECO:0000313" key="2">
    <source>
        <dbReference type="Proteomes" id="UP000321058"/>
    </source>
</evidence>
<gene>
    <name evidence="1" type="ORF">RSO01_88800</name>
</gene>
<comment type="caution">
    <text evidence="1">The sequence shown here is derived from an EMBL/GenBank/DDBJ whole genome shotgun (WGS) entry which is preliminary data.</text>
</comment>
<evidence type="ECO:0000313" key="1">
    <source>
        <dbReference type="EMBL" id="GEP61714.1"/>
    </source>
</evidence>
<dbReference type="AlphaFoldDB" id="A0A512NRZ8"/>